<dbReference type="EMBL" id="LR721784">
    <property type="protein sequence ID" value="VVW45699.1"/>
    <property type="molecule type" value="Genomic_DNA"/>
</dbReference>
<dbReference type="PANTHER" id="PTHR31066">
    <property type="entry name" value="OS05G0427100 PROTEIN-RELATED"/>
    <property type="match status" value="1"/>
</dbReference>
<organism evidence="3">
    <name type="scientific">Nymphaea colorata</name>
    <name type="common">pocket water lily</name>
    <dbReference type="NCBI Taxonomy" id="210225"/>
    <lineage>
        <taxon>Eukaryota</taxon>
        <taxon>Viridiplantae</taxon>
        <taxon>Streptophyta</taxon>
        <taxon>Embryophyta</taxon>
        <taxon>Tracheophyta</taxon>
        <taxon>Spermatophyta</taxon>
        <taxon>Magnoliopsida</taxon>
        <taxon>Nymphaeales</taxon>
        <taxon>Nymphaeaceae</taxon>
        <taxon>Nymphaea</taxon>
    </lineage>
</organism>
<gene>
    <name evidence="3" type="ORF">NYM_LOCUS21831</name>
</gene>
<dbReference type="PANTHER" id="PTHR31066:SF85">
    <property type="entry name" value="OS02G0809100 PROTEIN"/>
    <property type="match status" value="1"/>
</dbReference>
<evidence type="ECO:0000259" key="2">
    <source>
        <dbReference type="SMART" id="SM00666"/>
    </source>
</evidence>
<dbReference type="SUPFAM" id="SSF54277">
    <property type="entry name" value="CAD &amp; PB1 domains"/>
    <property type="match status" value="1"/>
</dbReference>
<name>A0A5K1E2Q5_9MAGN</name>
<feature type="region of interest" description="Disordered" evidence="1">
    <location>
        <begin position="139"/>
        <end position="174"/>
    </location>
</feature>
<reference evidence="3" key="1">
    <citation type="submission" date="2019-09" db="EMBL/GenBank/DDBJ databases">
        <authorList>
            <person name="Zhang L."/>
        </authorList>
    </citation>
    <scope>NUCLEOTIDE SEQUENCE</scope>
</reference>
<dbReference type="AlphaFoldDB" id="A0A5K1E2Q5"/>
<dbReference type="Gramene" id="NC6G0252860.1">
    <property type="protein sequence ID" value="NC6G0252860.1:cds"/>
    <property type="gene ID" value="NC6G0252860"/>
</dbReference>
<dbReference type="CDD" id="cd06410">
    <property type="entry name" value="PB1_UP2"/>
    <property type="match status" value="1"/>
</dbReference>
<dbReference type="InterPro" id="IPR053198">
    <property type="entry name" value="Gynoecium_Dev_Regulator"/>
</dbReference>
<dbReference type="Gene3D" id="3.10.20.90">
    <property type="entry name" value="Phosphatidylinositol 3-kinase Catalytic Subunit, Chain A, domain 1"/>
    <property type="match status" value="1"/>
</dbReference>
<accession>A0A5K1E2Q5</accession>
<evidence type="ECO:0000256" key="1">
    <source>
        <dbReference type="SAM" id="MobiDB-lite"/>
    </source>
</evidence>
<dbReference type="Pfam" id="PF00564">
    <property type="entry name" value="PB1"/>
    <property type="match status" value="1"/>
</dbReference>
<evidence type="ECO:0000313" key="3">
    <source>
        <dbReference type="EMBL" id="VVW45699.1"/>
    </source>
</evidence>
<proteinExistence type="predicted"/>
<dbReference type="InterPro" id="IPR000270">
    <property type="entry name" value="PB1_dom"/>
</dbReference>
<sequence length="293" mass="31898">MKEHEELKSRDGSRPPNSTRAKFLCSYGGSIQPRPQGNRLCYCGGETKILSVDRSTASFSTVMAKLSSLSGTARFSLKYQLPREDLDALISVTDDEDLEHLMTEHDRWRGDRKIRLFLFDNGPSQPAPTPDFLLGLIESAGNPAQNTPETEKNVSHPPDSTVERRGSGDGSKLANDAFSSGYQAAYAFPRPPPPPMALGVRPAGPAVGYFPVVMDPGYMGVPHQPAVLPGSHFAAGFRRVSSESSLVDVGQQVYGPHLTFSVDEEYQFPVAVHGVPRQVLLPEMRLGKPPLPV</sequence>
<dbReference type="SMART" id="SM00666">
    <property type="entry name" value="PB1"/>
    <property type="match status" value="1"/>
</dbReference>
<feature type="domain" description="PB1" evidence="2">
    <location>
        <begin position="35"/>
        <end position="121"/>
    </location>
</feature>
<protein>
    <recommendedName>
        <fullName evidence="2">PB1 domain-containing protein</fullName>
    </recommendedName>
</protein>